<dbReference type="eggNOG" id="ENOG502RZIC">
    <property type="taxonomic scope" value="Eukaryota"/>
</dbReference>
<proteinExistence type="inferred from homology"/>
<evidence type="ECO:0000313" key="8">
    <source>
        <dbReference type="EnsemblMetazoa" id="SMAR003189-PA"/>
    </source>
</evidence>
<feature type="domain" description="Small ribosomal subunit protein mS23 conserved" evidence="7">
    <location>
        <begin position="19"/>
        <end position="135"/>
    </location>
</feature>
<dbReference type="GO" id="GO:0003735">
    <property type="term" value="F:structural constituent of ribosome"/>
    <property type="evidence" value="ECO:0007669"/>
    <property type="project" value="InterPro"/>
</dbReference>
<evidence type="ECO:0000256" key="2">
    <source>
        <dbReference type="ARBA" id="ARBA00009864"/>
    </source>
</evidence>
<evidence type="ECO:0000256" key="3">
    <source>
        <dbReference type="ARBA" id="ARBA00022980"/>
    </source>
</evidence>
<sequence>MHQLRHNLLSWRLFFSKMAGSRTEKVGTIFSRVTGLMRSGALKDENKPIWYEVWKAFPPKFEPYHDRPPIIKEIRDIFYKEDIIRAKFYKTYPNATIDMTNDKTISISQKFIDKYRQLETSGNYNDDEIFQDVASFMSLPGSYTKPKSEMKENVEEDLAKEKEDVKIDIKVADIMGSAEKEEKEKEIQINFDIADVLDRKKIE</sequence>
<dbReference type="EMBL" id="JH431295">
    <property type="status" value="NOT_ANNOTATED_CDS"/>
    <property type="molecule type" value="Genomic_DNA"/>
</dbReference>
<evidence type="ECO:0000313" key="9">
    <source>
        <dbReference type="Proteomes" id="UP000014500"/>
    </source>
</evidence>
<evidence type="ECO:0000256" key="6">
    <source>
        <dbReference type="ARBA" id="ARBA00035137"/>
    </source>
</evidence>
<dbReference type="GO" id="GO:0005840">
    <property type="term" value="C:ribosome"/>
    <property type="evidence" value="ECO:0007669"/>
    <property type="project" value="InterPro"/>
</dbReference>
<dbReference type="InterPro" id="IPR059242">
    <property type="entry name" value="mS23_dom"/>
</dbReference>
<evidence type="ECO:0000256" key="5">
    <source>
        <dbReference type="ARBA" id="ARBA00023274"/>
    </source>
</evidence>
<dbReference type="STRING" id="126957.T1IQ79"/>
<dbReference type="PANTHER" id="PTHR15925">
    <property type="entry name" value="MITOCHONDRIAL RIBOSOMAL PROTEIN S23"/>
    <property type="match status" value="1"/>
</dbReference>
<protein>
    <recommendedName>
        <fullName evidence="6">Small ribosomal subunit protein mS23</fullName>
    </recommendedName>
</protein>
<reference evidence="8" key="2">
    <citation type="submission" date="2015-02" db="UniProtKB">
        <authorList>
            <consortium name="EnsemblMetazoa"/>
        </authorList>
    </citation>
    <scope>IDENTIFICATION</scope>
</reference>
<dbReference type="GO" id="GO:0005739">
    <property type="term" value="C:mitochondrion"/>
    <property type="evidence" value="ECO:0007669"/>
    <property type="project" value="InterPro"/>
</dbReference>
<dbReference type="InterPro" id="IPR019520">
    <property type="entry name" value="Ribosomal_mS23_met"/>
</dbReference>
<dbReference type="PANTHER" id="PTHR15925:SF2">
    <property type="entry name" value="SMALL RIBOSOMAL SUBUNIT PROTEIN MS23"/>
    <property type="match status" value="1"/>
</dbReference>
<comment type="subcellular location">
    <subcellularLocation>
        <location evidence="1">Mitochondrion</location>
    </subcellularLocation>
</comment>
<dbReference type="Pfam" id="PF10484">
    <property type="entry name" value="MRP-S23"/>
    <property type="match status" value="1"/>
</dbReference>
<keyword evidence="4" id="KW-0496">Mitochondrion</keyword>
<dbReference type="HOGENOM" id="CLU_113868_0_0_1"/>
<dbReference type="CDD" id="cd23701">
    <property type="entry name" value="At1g26750"/>
    <property type="match status" value="1"/>
</dbReference>
<evidence type="ECO:0000256" key="1">
    <source>
        <dbReference type="ARBA" id="ARBA00004173"/>
    </source>
</evidence>
<name>T1IQ79_STRMM</name>
<dbReference type="PhylomeDB" id="T1IQ79"/>
<accession>T1IQ79</accession>
<evidence type="ECO:0000259" key="7">
    <source>
        <dbReference type="Pfam" id="PF10484"/>
    </source>
</evidence>
<reference evidence="9" key="1">
    <citation type="submission" date="2011-05" db="EMBL/GenBank/DDBJ databases">
        <authorList>
            <person name="Richards S.R."/>
            <person name="Qu J."/>
            <person name="Jiang H."/>
            <person name="Jhangiani S.N."/>
            <person name="Agravi P."/>
            <person name="Goodspeed R."/>
            <person name="Gross S."/>
            <person name="Mandapat C."/>
            <person name="Jackson L."/>
            <person name="Mathew T."/>
            <person name="Pu L."/>
            <person name="Thornton R."/>
            <person name="Saada N."/>
            <person name="Wilczek-Boney K.B."/>
            <person name="Lee S."/>
            <person name="Kovar C."/>
            <person name="Wu Y."/>
            <person name="Scherer S.E."/>
            <person name="Worley K.C."/>
            <person name="Muzny D.M."/>
            <person name="Gibbs R."/>
        </authorList>
    </citation>
    <scope>NUCLEOTIDE SEQUENCE</scope>
    <source>
        <strain evidence="9">Brora</strain>
    </source>
</reference>
<organism evidence="8 9">
    <name type="scientific">Strigamia maritima</name>
    <name type="common">European centipede</name>
    <name type="synonym">Geophilus maritimus</name>
    <dbReference type="NCBI Taxonomy" id="126957"/>
    <lineage>
        <taxon>Eukaryota</taxon>
        <taxon>Metazoa</taxon>
        <taxon>Ecdysozoa</taxon>
        <taxon>Arthropoda</taxon>
        <taxon>Myriapoda</taxon>
        <taxon>Chilopoda</taxon>
        <taxon>Pleurostigmophora</taxon>
        <taxon>Geophilomorpha</taxon>
        <taxon>Linotaeniidae</taxon>
        <taxon>Strigamia</taxon>
    </lineage>
</organism>
<dbReference type="Proteomes" id="UP000014500">
    <property type="component" value="Unassembled WGS sequence"/>
</dbReference>
<keyword evidence="5" id="KW-0687">Ribonucleoprotein</keyword>
<comment type="similarity">
    <text evidence="2">Belongs to the mitochondrion-specific ribosomal protein mS23 family.</text>
</comment>
<evidence type="ECO:0000256" key="4">
    <source>
        <dbReference type="ARBA" id="ARBA00023128"/>
    </source>
</evidence>
<dbReference type="EnsemblMetazoa" id="SMAR003189-RA">
    <property type="protein sequence ID" value="SMAR003189-PA"/>
    <property type="gene ID" value="SMAR003189"/>
</dbReference>
<keyword evidence="9" id="KW-1185">Reference proteome</keyword>
<dbReference type="GO" id="GO:0006412">
    <property type="term" value="P:translation"/>
    <property type="evidence" value="ECO:0007669"/>
    <property type="project" value="InterPro"/>
</dbReference>
<dbReference type="InterPro" id="IPR023611">
    <property type="entry name" value="mS23_dom_met"/>
</dbReference>
<dbReference type="AlphaFoldDB" id="T1IQ79"/>
<keyword evidence="3" id="KW-0689">Ribosomal protein</keyword>